<evidence type="ECO:0000256" key="5">
    <source>
        <dbReference type="ARBA" id="ARBA00022692"/>
    </source>
</evidence>
<evidence type="ECO:0000256" key="3">
    <source>
        <dbReference type="ARBA" id="ARBA00022475"/>
    </source>
</evidence>
<keyword evidence="7" id="KW-0249">Electron transport</keyword>
<comment type="subcellular location">
    <subcellularLocation>
        <location evidence="1">Cell membrane</location>
        <topology evidence="1">Multi-pass membrane protein</topology>
    </subcellularLocation>
</comment>
<name>A0A0F9HCR4_9ZZZZ</name>
<dbReference type="InterPro" id="IPR052168">
    <property type="entry name" value="Cytochrome_b561_oxidase"/>
</dbReference>
<evidence type="ECO:0000313" key="14">
    <source>
        <dbReference type="EMBL" id="KKM00917.1"/>
    </source>
</evidence>
<organism evidence="14">
    <name type="scientific">marine sediment metagenome</name>
    <dbReference type="NCBI Taxonomy" id="412755"/>
    <lineage>
        <taxon>unclassified sequences</taxon>
        <taxon>metagenomes</taxon>
        <taxon>ecological metagenomes</taxon>
    </lineage>
</organism>
<evidence type="ECO:0000256" key="11">
    <source>
        <dbReference type="ARBA" id="ARBA00037975"/>
    </source>
</evidence>
<feature type="transmembrane region" description="Helical" evidence="12">
    <location>
        <begin position="60"/>
        <end position="79"/>
    </location>
</feature>
<dbReference type="GO" id="GO:0022904">
    <property type="term" value="P:respiratory electron transport chain"/>
    <property type="evidence" value="ECO:0007669"/>
    <property type="project" value="InterPro"/>
</dbReference>
<accession>A0A0F9HCR4</accession>
<proteinExistence type="inferred from homology"/>
<evidence type="ECO:0000256" key="8">
    <source>
        <dbReference type="ARBA" id="ARBA00022989"/>
    </source>
</evidence>
<reference evidence="14" key="1">
    <citation type="journal article" date="2015" name="Nature">
        <title>Complex archaea that bridge the gap between prokaryotes and eukaryotes.</title>
        <authorList>
            <person name="Spang A."/>
            <person name="Saw J.H."/>
            <person name="Jorgensen S.L."/>
            <person name="Zaremba-Niedzwiedzka K."/>
            <person name="Martijn J."/>
            <person name="Lind A.E."/>
            <person name="van Eijk R."/>
            <person name="Schleper C."/>
            <person name="Guy L."/>
            <person name="Ettema T.J."/>
        </authorList>
    </citation>
    <scope>NUCLEOTIDE SEQUENCE</scope>
</reference>
<comment type="caution">
    <text evidence="14">The sequence shown here is derived from an EMBL/GenBank/DDBJ whole genome shotgun (WGS) entry which is preliminary data.</text>
</comment>
<keyword evidence="10 12" id="KW-0472">Membrane</keyword>
<dbReference type="InterPro" id="IPR016174">
    <property type="entry name" value="Di-haem_cyt_TM"/>
</dbReference>
<keyword evidence="5 12" id="KW-0812">Transmembrane</keyword>
<evidence type="ECO:0000256" key="9">
    <source>
        <dbReference type="ARBA" id="ARBA00023004"/>
    </source>
</evidence>
<protein>
    <recommendedName>
        <fullName evidence="13">Cytochrome b561 bacterial/Ni-hydrogenase domain-containing protein</fullName>
    </recommendedName>
</protein>
<feature type="domain" description="Cytochrome b561 bacterial/Ni-hydrogenase" evidence="13">
    <location>
        <begin position="22"/>
        <end position="184"/>
    </location>
</feature>
<dbReference type="PANTHER" id="PTHR30529:SF1">
    <property type="entry name" value="CYTOCHROME B561 HOMOLOG 2"/>
    <property type="match status" value="1"/>
</dbReference>
<dbReference type="InterPro" id="IPR011577">
    <property type="entry name" value="Cyt_b561_bac/Ni-Hgenase"/>
</dbReference>
<dbReference type="Pfam" id="PF01292">
    <property type="entry name" value="Ni_hydr_CYTB"/>
    <property type="match status" value="1"/>
</dbReference>
<feature type="transmembrane region" description="Helical" evidence="12">
    <location>
        <begin position="156"/>
        <end position="174"/>
    </location>
</feature>
<evidence type="ECO:0000256" key="1">
    <source>
        <dbReference type="ARBA" id="ARBA00004651"/>
    </source>
</evidence>
<evidence type="ECO:0000256" key="10">
    <source>
        <dbReference type="ARBA" id="ARBA00023136"/>
    </source>
</evidence>
<dbReference type="EMBL" id="LAZR01017320">
    <property type="protein sequence ID" value="KKM00917.1"/>
    <property type="molecule type" value="Genomic_DNA"/>
</dbReference>
<dbReference type="GO" id="GO:0020037">
    <property type="term" value="F:heme binding"/>
    <property type="evidence" value="ECO:0007669"/>
    <property type="project" value="TreeGrafter"/>
</dbReference>
<dbReference type="GO" id="GO:0046872">
    <property type="term" value="F:metal ion binding"/>
    <property type="evidence" value="ECO:0007669"/>
    <property type="project" value="UniProtKB-KW"/>
</dbReference>
<evidence type="ECO:0000259" key="13">
    <source>
        <dbReference type="Pfam" id="PF01292"/>
    </source>
</evidence>
<keyword evidence="3" id="KW-1003">Cell membrane</keyword>
<evidence type="ECO:0000256" key="7">
    <source>
        <dbReference type="ARBA" id="ARBA00022982"/>
    </source>
</evidence>
<evidence type="ECO:0000256" key="2">
    <source>
        <dbReference type="ARBA" id="ARBA00022448"/>
    </source>
</evidence>
<evidence type="ECO:0000256" key="4">
    <source>
        <dbReference type="ARBA" id="ARBA00022617"/>
    </source>
</evidence>
<keyword evidence="2" id="KW-0813">Transport</keyword>
<keyword evidence="4" id="KW-0349">Heme</keyword>
<dbReference type="AlphaFoldDB" id="A0A0F9HCR4"/>
<keyword evidence="8 12" id="KW-1133">Transmembrane helix</keyword>
<dbReference type="GO" id="GO:0009055">
    <property type="term" value="F:electron transfer activity"/>
    <property type="evidence" value="ECO:0007669"/>
    <property type="project" value="InterPro"/>
</dbReference>
<dbReference type="PANTHER" id="PTHR30529">
    <property type="entry name" value="CYTOCHROME B561"/>
    <property type="match status" value="1"/>
</dbReference>
<feature type="transmembrane region" description="Helical" evidence="12">
    <location>
        <begin position="99"/>
        <end position="121"/>
    </location>
</feature>
<evidence type="ECO:0000256" key="12">
    <source>
        <dbReference type="SAM" id="Phobius"/>
    </source>
</evidence>
<comment type="similarity">
    <text evidence="11">Belongs to the cytochrome b561 family.</text>
</comment>
<evidence type="ECO:0000256" key="6">
    <source>
        <dbReference type="ARBA" id="ARBA00022723"/>
    </source>
</evidence>
<dbReference type="SUPFAM" id="SSF81342">
    <property type="entry name" value="Transmembrane di-heme cytochromes"/>
    <property type="match status" value="1"/>
</dbReference>
<feature type="transmembrane region" description="Helical" evidence="12">
    <location>
        <begin position="28"/>
        <end position="48"/>
    </location>
</feature>
<dbReference type="GO" id="GO:0005886">
    <property type="term" value="C:plasma membrane"/>
    <property type="evidence" value="ECO:0007669"/>
    <property type="project" value="UniProtKB-SubCell"/>
</dbReference>
<gene>
    <name evidence="14" type="ORF">LCGC14_1799640</name>
</gene>
<sequence length="213" mass="23791">MREQINLYRQSLVHMGRLAGTHHLTTRVLHWSLAALLVYGLIFPAEINALSDPIALRVEVAYALTVAVLFGVRLIYAVTCGGGSRLPSDAPMWEHLVSLLVQFGIYTAILAIAITGIVIALTSDAAQIAFGFSMPSWPFMLPQTAVLMVHRYLAEGLNFLIILHILGALWHFLVRRDGVWQSIFWRRDWGRTNANPTTAVHLFRRFGSTVGKE</sequence>
<keyword evidence="9" id="KW-0408">Iron</keyword>
<keyword evidence="6" id="KW-0479">Metal-binding</keyword>